<keyword evidence="1" id="KW-0863">Zinc-finger</keyword>
<dbReference type="InterPro" id="IPR013088">
    <property type="entry name" value="Znf_NHR/GATA"/>
</dbReference>
<dbReference type="SMART" id="SM00401">
    <property type="entry name" value="ZnF_GATA"/>
    <property type="match status" value="1"/>
</dbReference>
<evidence type="ECO:0000256" key="1">
    <source>
        <dbReference type="PROSITE-ProRule" id="PRU00094"/>
    </source>
</evidence>
<dbReference type="GO" id="GO:0043565">
    <property type="term" value="F:sequence-specific DNA binding"/>
    <property type="evidence" value="ECO:0007669"/>
    <property type="project" value="InterPro"/>
</dbReference>
<evidence type="ECO:0000313" key="5">
    <source>
        <dbReference type="Proteomes" id="UP000193642"/>
    </source>
</evidence>
<dbReference type="OrthoDB" id="5597699at2759"/>
<dbReference type="SUPFAM" id="SSF57716">
    <property type="entry name" value="Glucocorticoid receptor-like (DNA-binding domain)"/>
    <property type="match status" value="1"/>
</dbReference>
<keyword evidence="5" id="KW-1185">Reference proteome</keyword>
<evidence type="ECO:0000259" key="3">
    <source>
        <dbReference type="PROSITE" id="PS50114"/>
    </source>
</evidence>
<evidence type="ECO:0000313" key="4">
    <source>
        <dbReference type="EMBL" id="ORY45108.1"/>
    </source>
</evidence>
<keyword evidence="1" id="KW-0862">Zinc</keyword>
<sequence length="196" mass="22123">MIQPNLLPSFQTSKLWALETRFLQTNEYNTQPTAHEYYISSECTRECVSNFLNEESLTTTATDSNPSIYTSPDTQQEQLPKIPPNGPTKTNKSGKIKKPKLCTNCGATETPIWRRDANKKIICNALAERRIAKRRNGECEHFKANGYPIVMARYKLPMANEEVLVRVPPFCIPSSKTPCNCDGLLMLANTVVPLRE</sequence>
<protein>
    <recommendedName>
        <fullName evidence="3">GATA-type domain-containing protein</fullName>
    </recommendedName>
</protein>
<feature type="compositionally biased region" description="Polar residues" evidence="2">
    <location>
        <begin position="59"/>
        <end position="78"/>
    </location>
</feature>
<evidence type="ECO:0000256" key="2">
    <source>
        <dbReference type="SAM" id="MobiDB-lite"/>
    </source>
</evidence>
<dbReference type="Gene3D" id="3.30.50.10">
    <property type="entry name" value="Erythroid Transcription Factor GATA-1, subunit A"/>
    <property type="match status" value="1"/>
</dbReference>
<dbReference type="GO" id="GO:0006355">
    <property type="term" value="P:regulation of DNA-templated transcription"/>
    <property type="evidence" value="ECO:0007669"/>
    <property type="project" value="InterPro"/>
</dbReference>
<dbReference type="Pfam" id="PF00320">
    <property type="entry name" value="GATA"/>
    <property type="match status" value="1"/>
</dbReference>
<accession>A0A1Y2CDH6</accession>
<feature type="domain" description="GATA-type" evidence="3">
    <location>
        <begin position="96"/>
        <end position="125"/>
    </location>
</feature>
<dbReference type="InterPro" id="IPR000679">
    <property type="entry name" value="Znf_GATA"/>
</dbReference>
<dbReference type="PROSITE" id="PS50114">
    <property type="entry name" value="GATA_ZN_FINGER_2"/>
    <property type="match status" value="1"/>
</dbReference>
<gene>
    <name evidence="4" type="ORF">BCR33DRAFT_716447</name>
</gene>
<reference evidence="4 5" key="1">
    <citation type="submission" date="2016-07" db="EMBL/GenBank/DDBJ databases">
        <title>Pervasive Adenine N6-methylation of Active Genes in Fungi.</title>
        <authorList>
            <consortium name="DOE Joint Genome Institute"/>
            <person name="Mondo S.J."/>
            <person name="Dannebaum R.O."/>
            <person name="Kuo R.C."/>
            <person name="Labutti K."/>
            <person name="Haridas S."/>
            <person name="Kuo A."/>
            <person name="Salamov A."/>
            <person name="Ahrendt S.R."/>
            <person name="Lipzen A."/>
            <person name="Sullivan W."/>
            <person name="Andreopoulos W.B."/>
            <person name="Clum A."/>
            <person name="Lindquist E."/>
            <person name="Daum C."/>
            <person name="Ramamoorthy G.K."/>
            <person name="Gryganskyi A."/>
            <person name="Culley D."/>
            <person name="Magnuson J.K."/>
            <person name="James T.Y."/>
            <person name="O'Malley M.A."/>
            <person name="Stajich J.E."/>
            <person name="Spatafora J.W."/>
            <person name="Visel A."/>
            <person name="Grigoriev I.V."/>
        </authorList>
    </citation>
    <scope>NUCLEOTIDE SEQUENCE [LARGE SCALE GENOMIC DNA]</scope>
    <source>
        <strain evidence="4 5">JEL800</strain>
    </source>
</reference>
<proteinExistence type="predicted"/>
<dbReference type="Proteomes" id="UP000193642">
    <property type="component" value="Unassembled WGS sequence"/>
</dbReference>
<dbReference type="GO" id="GO:0008270">
    <property type="term" value="F:zinc ion binding"/>
    <property type="evidence" value="ECO:0007669"/>
    <property type="project" value="UniProtKB-KW"/>
</dbReference>
<name>A0A1Y2CDH6_9FUNG</name>
<dbReference type="EMBL" id="MCGO01000020">
    <property type="protein sequence ID" value="ORY45108.1"/>
    <property type="molecule type" value="Genomic_DNA"/>
</dbReference>
<keyword evidence="1" id="KW-0479">Metal-binding</keyword>
<organism evidence="4 5">
    <name type="scientific">Rhizoclosmatium globosum</name>
    <dbReference type="NCBI Taxonomy" id="329046"/>
    <lineage>
        <taxon>Eukaryota</taxon>
        <taxon>Fungi</taxon>
        <taxon>Fungi incertae sedis</taxon>
        <taxon>Chytridiomycota</taxon>
        <taxon>Chytridiomycota incertae sedis</taxon>
        <taxon>Chytridiomycetes</taxon>
        <taxon>Chytridiales</taxon>
        <taxon>Chytriomycetaceae</taxon>
        <taxon>Rhizoclosmatium</taxon>
    </lineage>
</organism>
<feature type="region of interest" description="Disordered" evidence="2">
    <location>
        <begin position="59"/>
        <end position="95"/>
    </location>
</feature>
<comment type="caution">
    <text evidence="4">The sequence shown here is derived from an EMBL/GenBank/DDBJ whole genome shotgun (WGS) entry which is preliminary data.</text>
</comment>
<dbReference type="AlphaFoldDB" id="A0A1Y2CDH6"/>